<dbReference type="AlphaFoldDB" id="A0A4Z2E2Y1"/>
<feature type="compositionally biased region" description="Polar residues" evidence="1">
    <location>
        <begin position="7"/>
        <end position="22"/>
    </location>
</feature>
<feature type="region of interest" description="Disordered" evidence="1">
    <location>
        <begin position="151"/>
        <end position="184"/>
    </location>
</feature>
<feature type="region of interest" description="Disordered" evidence="1">
    <location>
        <begin position="98"/>
        <end position="137"/>
    </location>
</feature>
<name>A0A4Z2E2Y1_9TELE</name>
<accession>A0A4Z2E2Y1</accession>
<sequence length="184" mass="19489">MGLRSRTAASGSEEQKKTSCASSYGGGAPPGDLPDGGAGPPDPKRGIGIGLLAKTPLDYRRPPKRNHTRRRRIQNLLYDALERPRGWALLYHAFVGGRGSRGGGVQRGPGPEGTGSRGSGVQRGRGPEGTGSREDRVGCAVLLMKGLSWRGLWTPQRTPGPEASGPLRGPLVLRPLDPLEDPWS</sequence>
<evidence type="ECO:0000256" key="1">
    <source>
        <dbReference type="SAM" id="MobiDB-lite"/>
    </source>
</evidence>
<feature type="compositionally biased region" description="Gly residues" evidence="1">
    <location>
        <begin position="98"/>
        <end position="129"/>
    </location>
</feature>
<dbReference type="OrthoDB" id="8879391at2759"/>
<feature type="compositionally biased region" description="Basic residues" evidence="1">
    <location>
        <begin position="62"/>
        <end position="71"/>
    </location>
</feature>
<reference evidence="2 3" key="1">
    <citation type="submission" date="2019-03" db="EMBL/GenBank/DDBJ databases">
        <title>First draft genome of Liparis tanakae, snailfish: a comprehensive survey of snailfish specific genes.</title>
        <authorList>
            <person name="Kim W."/>
            <person name="Song I."/>
            <person name="Jeong J.-H."/>
            <person name="Kim D."/>
            <person name="Kim S."/>
            <person name="Ryu S."/>
            <person name="Song J.Y."/>
            <person name="Lee S.K."/>
        </authorList>
    </citation>
    <scope>NUCLEOTIDE SEQUENCE [LARGE SCALE GENOMIC DNA]</scope>
    <source>
        <tissue evidence="2">Muscle</tissue>
    </source>
</reference>
<feature type="compositionally biased region" description="Low complexity" evidence="1">
    <location>
        <begin position="165"/>
        <end position="176"/>
    </location>
</feature>
<evidence type="ECO:0000313" key="2">
    <source>
        <dbReference type="EMBL" id="TNN23118.1"/>
    </source>
</evidence>
<evidence type="ECO:0000313" key="3">
    <source>
        <dbReference type="Proteomes" id="UP000314294"/>
    </source>
</evidence>
<organism evidence="2 3">
    <name type="scientific">Liparis tanakae</name>
    <name type="common">Tanaka's snailfish</name>
    <dbReference type="NCBI Taxonomy" id="230148"/>
    <lineage>
        <taxon>Eukaryota</taxon>
        <taxon>Metazoa</taxon>
        <taxon>Chordata</taxon>
        <taxon>Craniata</taxon>
        <taxon>Vertebrata</taxon>
        <taxon>Euteleostomi</taxon>
        <taxon>Actinopterygii</taxon>
        <taxon>Neopterygii</taxon>
        <taxon>Teleostei</taxon>
        <taxon>Neoteleostei</taxon>
        <taxon>Acanthomorphata</taxon>
        <taxon>Eupercaria</taxon>
        <taxon>Perciformes</taxon>
        <taxon>Cottioidei</taxon>
        <taxon>Cottales</taxon>
        <taxon>Liparidae</taxon>
        <taxon>Liparis</taxon>
    </lineage>
</organism>
<proteinExistence type="predicted"/>
<comment type="caution">
    <text evidence="2">The sequence shown here is derived from an EMBL/GenBank/DDBJ whole genome shotgun (WGS) entry which is preliminary data.</text>
</comment>
<dbReference type="Proteomes" id="UP000314294">
    <property type="component" value="Unassembled WGS sequence"/>
</dbReference>
<feature type="region of interest" description="Disordered" evidence="1">
    <location>
        <begin position="1"/>
        <end position="71"/>
    </location>
</feature>
<keyword evidence="3" id="KW-1185">Reference proteome</keyword>
<dbReference type="EMBL" id="SRLO01019695">
    <property type="protein sequence ID" value="TNN23118.1"/>
    <property type="molecule type" value="Genomic_DNA"/>
</dbReference>
<feature type="compositionally biased region" description="Gly residues" evidence="1">
    <location>
        <begin position="24"/>
        <end position="39"/>
    </location>
</feature>
<gene>
    <name evidence="2" type="primary">Kcnq3_1</name>
    <name evidence="2" type="ORF">EYF80_066764</name>
</gene>
<protein>
    <submittedName>
        <fullName evidence="2">Potassium voltage-gated channel subfamily KQT member 3</fullName>
    </submittedName>
</protein>